<dbReference type="EMBL" id="JH668607">
    <property type="protein sequence ID" value="KAG6459042.1"/>
    <property type="molecule type" value="Genomic_DNA"/>
</dbReference>
<accession>A0A921ZJ93</accession>
<keyword evidence="1" id="KW-0812">Transmembrane</keyword>
<dbReference type="Proteomes" id="UP000791440">
    <property type="component" value="Unassembled WGS sequence"/>
</dbReference>
<evidence type="ECO:0000256" key="1">
    <source>
        <dbReference type="SAM" id="Phobius"/>
    </source>
</evidence>
<dbReference type="AlphaFoldDB" id="A0A921ZJ93"/>
<protein>
    <submittedName>
        <fullName evidence="2">Uncharacterized protein</fullName>
    </submittedName>
</protein>
<organism evidence="2 3">
    <name type="scientific">Manduca sexta</name>
    <name type="common">Tobacco hawkmoth</name>
    <name type="synonym">Tobacco hornworm</name>
    <dbReference type="NCBI Taxonomy" id="7130"/>
    <lineage>
        <taxon>Eukaryota</taxon>
        <taxon>Metazoa</taxon>
        <taxon>Ecdysozoa</taxon>
        <taxon>Arthropoda</taxon>
        <taxon>Hexapoda</taxon>
        <taxon>Insecta</taxon>
        <taxon>Pterygota</taxon>
        <taxon>Neoptera</taxon>
        <taxon>Endopterygota</taxon>
        <taxon>Lepidoptera</taxon>
        <taxon>Glossata</taxon>
        <taxon>Ditrysia</taxon>
        <taxon>Bombycoidea</taxon>
        <taxon>Sphingidae</taxon>
        <taxon>Sphinginae</taxon>
        <taxon>Sphingini</taxon>
        <taxon>Manduca</taxon>
    </lineage>
</organism>
<feature type="transmembrane region" description="Helical" evidence="1">
    <location>
        <begin position="7"/>
        <end position="28"/>
    </location>
</feature>
<reference evidence="2" key="1">
    <citation type="journal article" date="2016" name="Insect Biochem. Mol. Biol.">
        <title>Multifaceted biological insights from a draft genome sequence of the tobacco hornworm moth, Manduca sexta.</title>
        <authorList>
            <person name="Kanost M.R."/>
            <person name="Arrese E.L."/>
            <person name="Cao X."/>
            <person name="Chen Y.R."/>
            <person name="Chellapilla S."/>
            <person name="Goldsmith M.R."/>
            <person name="Grosse-Wilde E."/>
            <person name="Heckel D.G."/>
            <person name="Herndon N."/>
            <person name="Jiang H."/>
            <person name="Papanicolaou A."/>
            <person name="Qu J."/>
            <person name="Soulages J.L."/>
            <person name="Vogel H."/>
            <person name="Walters J."/>
            <person name="Waterhouse R.M."/>
            <person name="Ahn S.J."/>
            <person name="Almeida F.C."/>
            <person name="An C."/>
            <person name="Aqrawi P."/>
            <person name="Bretschneider A."/>
            <person name="Bryant W.B."/>
            <person name="Bucks S."/>
            <person name="Chao H."/>
            <person name="Chevignon G."/>
            <person name="Christen J.M."/>
            <person name="Clarke D.F."/>
            <person name="Dittmer N.T."/>
            <person name="Ferguson L.C.F."/>
            <person name="Garavelou S."/>
            <person name="Gordon K.H.J."/>
            <person name="Gunaratna R.T."/>
            <person name="Han Y."/>
            <person name="Hauser F."/>
            <person name="He Y."/>
            <person name="Heidel-Fischer H."/>
            <person name="Hirsh A."/>
            <person name="Hu Y."/>
            <person name="Jiang H."/>
            <person name="Kalra D."/>
            <person name="Klinner C."/>
            <person name="Konig C."/>
            <person name="Kovar C."/>
            <person name="Kroll A.R."/>
            <person name="Kuwar S.S."/>
            <person name="Lee S.L."/>
            <person name="Lehman R."/>
            <person name="Li K."/>
            <person name="Li Z."/>
            <person name="Liang H."/>
            <person name="Lovelace S."/>
            <person name="Lu Z."/>
            <person name="Mansfield J.H."/>
            <person name="McCulloch K.J."/>
            <person name="Mathew T."/>
            <person name="Morton B."/>
            <person name="Muzny D.M."/>
            <person name="Neunemann D."/>
            <person name="Ongeri F."/>
            <person name="Pauchet Y."/>
            <person name="Pu L.L."/>
            <person name="Pyrousis I."/>
            <person name="Rao X.J."/>
            <person name="Redding A."/>
            <person name="Roesel C."/>
            <person name="Sanchez-Gracia A."/>
            <person name="Schaack S."/>
            <person name="Shukla A."/>
            <person name="Tetreau G."/>
            <person name="Wang Y."/>
            <person name="Xiong G.H."/>
            <person name="Traut W."/>
            <person name="Walsh T.K."/>
            <person name="Worley K.C."/>
            <person name="Wu D."/>
            <person name="Wu W."/>
            <person name="Wu Y.Q."/>
            <person name="Zhang X."/>
            <person name="Zou Z."/>
            <person name="Zucker H."/>
            <person name="Briscoe A.D."/>
            <person name="Burmester T."/>
            <person name="Clem R.J."/>
            <person name="Feyereisen R."/>
            <person name="Grimmelikhuijzen C.J.P."/>
            <person name="Hamodrakas S.J."/>
            <person name="Hansson B.S."/>
            <person name="Huguet E."/>
            <person name="Jermiin L.S."/>
            <person name="Lan Q."/>
            <person name="Lehman H.K."/>
            <person name="Lorenzen M."/>
            <person name="Merzendorfer H."/>
            <person name="Michalopoulos I."/>
            <person name="Morton D.B."/>
            <person name="Muthukrishnan S."/>
            <person name="Oakeshott J.G."/>
            <person name="Palmer W."/>
            <person name="Park Y."/>
            <person name="Passarelli A.L."/>
            <person name="Rozas J."/>
            <person name="Schwartz L.M."/>
            <person name="Smith W."/>
            <person name="Southgate A."/>
            <person name="Vilcinskas A."/>
            <person name="Vogt R."/>
            <person name="Wang P."/>
            <person name="Werren J."/>
            <person name="Yu X.Q."/>
            <person name="Zhou J.J."/>
            <person name="Brown S.J."/>
            <person name="Scherer S.E."/>
            <person name="Richards S."/>
            <person name="Blissard G.W."/>
        </authorList>
    </citation>
    <scope>NUCLEOTIDE SEQUENCE</scope>
</reference>
<sequence>MKSYLCYNIFMFAVFIIVFFLLFVYLVVTFGSPYYLSIDWLLECFIVGILSAVLQFYIILLVRSEIRKQSNDGYVTFGNHDGNPKCFMSFGNPTDTTPDLQRLTIHDDAH</sequence>
<evidence type="ECO:0000313" key="2">
    <source>
        <dbReference type="EMBL" id="KAG6459042.1"/>
    </source>
</evidence>
<keyword evidence="1" id="KW-1133">Transmembrane helix</keyword>
<keyword evidence="1" id="KW-0472">Membrane</keyword>
<gene>
    <name evidence="2" type="ORF">O3G_MSEX011179</name>
</gene>
<proteinExistence type="predicted"/>
<comment type="caution">
    <text evidence="2">The sequence shown here is derived from an EMBL/GenBank/DDBJ whole genome shotgun (WGS) entry which is preliminary data.</text>
</comment>
<feature type="transmembrane region" description="Helical" evidence="1">
    <location>
        <begin position="40"/>
        <end position="62"/>
    </location>
</feature>
<evidence type="ECO:0000313" key="3">
    <source>
        <dbReference type="Proteomes" id="UP000791440"/>
    </source>
</evidence>
<name>A0A921ZJ93_MANSE</name>
<keyword evidence="3" id="KW-1185">Reference proteome</keyword>
<reference evidence="2" key="2">
    <citation type="submission" date="2020-12" db="EMBL/GenBank/DDBJ databases">
        <authorList>
            <person name="Kanost M."/>
        </authorList>
    </citation>
    <scope>NUCLEOTIDE SEQUENCE</scope>
</reference>